<feature type="region of interest" description="Disordered" evidence="1">
    <location>
        <begin position="32"/>
        <end position="95"/>
    </location>
</feature>
<feature type="compositionally biased region" description="Low complexity" evidence="1">
    <location>
        <begin position="66"/>
        <end position="82"/>
    </location>
</feature>
<reference evidence="4" key="1">
    <citation type="submission" date="2016-06" db="UniProtKB">
        <authorList>
            <consortium name="WormBaseParasite"/>
        </authorList>
    </citation>
    <scope>IDENTIFICATION</scope>
</reference>
<sequence>MKAAVSIWGDSNKPKLEAETMQDYHIQMRSYLSHSNSSASSEQKVSTQNIPSKQMGRVNGIGNTFSSNSNDDNNNNNTNSNDNDNKDRNNASTEFLSSYNRKATLRFNKIRWKDKQKHLTTTSPYIDRLQTLNLIVDEIMTLSYGLCFPVIK</sequence>
<accession>A0A183KEN7</accession>
<feature type="compositionally biased region" description="Polar residues" evidence="1">
    <location>
        <begin position="42"/>
        <end position="52"/>
    </location>
</feature>
<organism evidence="4">
    <name type="scientific">Schistosoma curassoni</name>
    <dbReference type="NCBI Taxonomy" id="6186"/>
    <lineage>
        <taxon>Eukaryota</taxon>
        <taxon>Metazoa</taxon>
        <taxon>Spiralia</taxon>
        <taxon>Lophotrochozoa</taxon>
        <taxon>Platyhelminthes</taxon>
        <taxon>Trematoda</taxon>
        <taxon>Digenea</taxon>
        <taxon>Strigeidida</taxon>
        <taxon>Schistosomatoidea</taxon>
        <taxon>Schistosomatidae</taxon>
        <taxon>Schistosoma</taxon>
    </lineage>
</organism>
<feature type="compositionally biased region" description="Low complexity" evidence="1">
    <location>
        <begin position="32"/>
        <end position="41"/>
    </location>
</feature>
<reference evidence="2 3" key="2">
    <citation type="submission" date="2018-11" db="EMBL/GenBank/DDBJ databases">
        <authorList>
            <consortium name="Pathogen Informatics"/>
        </authorList>
    </citation>
    <scope>NUCLEOTIDE SEQUENCE [LARGE SCALE GENOMIC DNA]</scope>
    <source>
        <strain evidence="2">Dakar</strain>
        <strain evidence="3">Dakar, Senegal</strain>
    </source>
</reference>
<protein>
    <submittedName>
        <fullName evidence="4">Ras-GEF domain-containing protein</fullName>
    </submittedName>
</protein>
<evidence type="ECO:0000313" key="4">
    <source>
        <dbReference type="WBParaSite" id="SCUD_0001348401-mRNA-1"/>
    </source>
</evidence>
<dbReference type="EMBL" id="UZAK01035905">
    <property type="protein sequence ID" value="VDP52834.1"/>
    <property type="molecule type" value="Genomic_DNA"/>
</dbReference>
<dbReference type="WBParaSite" id="SCUD_0001348401-mRNA-1">
    <property type="protein sequence ID" value="SCUD_0001348401-mRNA-1"/>
    <property type="gene ID" value="SCUD_0001348401"/>
</dbReference>
<evidence type="ECO:0000313" key="3">
    <source>
        <dbReference type="Proteomes" id="UP000279833"/>
    </source>
</evidence>
<keyword evidence="3" id="KW-1185">Reference proteome</keyword>
<gene>
    <name evidence="2" type="ORF">SCUD_LOCUS13481</name>
</gene>
<evidence type="ECO:0000313" key="2">
    <source>
        <dbReference type="EMBL" id="VDP52834.1"/>
    </source>
</evidence>
<name>A0A183KEN7_9TREM</name>
<proteinExistence type="predicted"/>
<evidence type="ECO:0000256" key="1">
    <source>
        <dbReference type="SAM" id="MobiDB-lite"/>
    </source>
</evidence>
<dbReference type="AlphaFoldDB" id="A0A183KEN7"/>
<dbReference type="Proteomes" id="UP000279833">
    <property type="component" value="Unassembled WGS sequence"/>
</dbReference>